<keyword evidence="2 4" id="KW-0808">Transferase</keyword>
<organism evidence="7 8">
    <name type="scientific">Teratosphaeria destructans</name>
    <dbReference type="NCBI Taxonomy" id="418781"/>
    <lineage>
        <taxon>Eukaryota</taxon>
        <taxon>Fungi</taxon>
        <taxon>Dikarya</taxon>
        <taxon>Ascomycota</taxon>
        <taxon>Pezizomycotina</taxon>
        <taxon>Dothideomycetes</taxon>
        <taxon>Dothideomycetidae</taxon>
        <taxon>Mycosphaerellales</taxon>
        <taxon>Teratosphaeriaceae</taxon>
        <taxon>Teratosphaeria</taxon>
    </lineage>
</organism>
<dbReference type="Proteomes" id="UP001138500">
    <property type="component" value="Unassembled WGS sequence"/>
</dbReference>
<feature type="active site" description="Nucleophile" evidence="5">
    <location>
        <position position="14"/>
    </location>
</feature>
<keyword evidence="8" id="KW-1185">Reference proteome</keyword>
<sequence length="218" mass="24309">MARPKLTLYLDVVSPFAYFAFHVIRNSPTFASCDITYIPIFLGGVMQATGNRPPIEIKNKDKFIALDRDRWAARFSIPMGPGGPKPFPQMTLGAMRAVCAVSLRYPSELENVFAALYEKFWVDLEPISKPEVFGPVFLRVLGEAKGKEVLELAGGKDAKDLLKRNSEMAVEEGAFGLPWFVCVNGEGRKEAFWGFDHLGLVVDFLGLRRGEEGFRAML</sequence>
<dbReference type="EMBL" id="RIBY02000335">
    <property type="protein sequence ID" value="KAH9844401.1"/>
    <property type="molecule type" value="Genomic_DNA"/>
</dbReference>
<proteinExistence type="inferred from homology"/>
<dbReference type="AlphaFoldDB" id="A0A9W7W698"/>
<dbReference type="GO" id="GO:0004364">
    <property type="term" value="F:glutathione transferase activity"/>
    <property type="evidence" value="ECO:0007669"/>
    <property type="project" value="UniProtKB-UniRule"/>
</dbReference>
<dbReference type="GO" id="GO:0006749">
    <property type="term" value="P:glutathione metabolic process"/>
    <property type="evidence" value="ECO:0007669"/>
    <property type="project" value="TreeGrafter"/>
</dbReference>
<protein>
    <recommendedName>
        <fullName evidence="4">Glutathione S-transferase kappa</fullName>
        <ecNumber evidence="4">2.5.1.18</ecNumber>
    </recommendedName>
</protein>
<comment type="caution">
    <text evidence="7">The sequence shown here is derived from an EMBL/GenBank/DDBJ whole genome shotgun (WGS) entry which is preliminary data.</text>
</comment>
<comment type="catalytic activity">
    <reaction evidence="3 4">
        <text>RX + glutathione = an S-substituted glutathione + a halide anion + H(+)</text>
        <dbReference type="Rhea" id="RHEA:16437"/>
        <dbReference type="ChEBI" id="CHEBI:15378"/>
        <dbReference type="ChEBI" id="CHEBI:16042"/>
        <dbReference type="ChEBI" id="CHEBI:17792"/>
        <dbReference type="ChEBI" id="CHEBI:57925"/>
        <dbReference type="ChEBI" id="CHEBI:90779"/>
        <dbReference type="EC" id="2.5.1.18"/>
    </reaction>
</comment>
<evidence type="ECO:0000256" key="2">
    <source>
        <dbReference type="ARBA" id="ARBA00022679"/>
    </source>
</evidence>
<dbReference type="Gene3D" id="3.40.30.10">
    <property type="entry name" value="Glutaredoxin"/>
    <property type="match status" value="1"/>
</dbReference>
<reference evidence="7 8" key="2">
    <citation type="journal article" date="2021" name="Curr. Genet.">
        <title>Genetic response to nitrogen starvation in the aggressive Eucalyptus foliar pathogen Teratosphaeria destructans.</title>
        <authorList>
            <person name="Havenga M."/>
            <person name="Wingfield B.D."/>
            <person name="Wingfield M.J."/>
            <person name="Dreyer L.L."/>
            <person name="Roets F."/>
            <person name="Aylward J."/>
        </authorList>
    </citation>
    <scope>NUCLEOTIDE SEQUENCE [LARGE SCALE GENOMIC DNA]</scope>
    <source>
        <strain evidence="7">CMW44962</strain>
    </source>
</reference>
<dbReference type="SUPFAM" id="SSF52833">
    <property type="entry name" value="Thioredoxin-like"/>
    <property type="match status" value="1"/>
</dbReference>
<dbReference type="InterPro" id="IPR001853">
    <property type="entry name" value="DSBA-like_thioredoxin_dom"/>
</dbReference>
<evidence type="ECO:0000256" key="1">
    <source>
        <dbReference type="ARBA" id="ARBA00006494"/>
    </source>
</evidence>
<accession>A0A9W7W698</accession>
<dbReference type="EC" id="2.5.1.18" evidence="4"/>
<gene>
    <name evidence="7" type="ORF">Tdes44962_MAKER01434</name>
</gene>
<comment type="similarity">
    <text evidence="1 4">Belongs to the GST superfamily. Kappa family.</text>
</comment>
<keyword evidence="7" id="KW-0413">Isomerase</keyword>
<dbReference type="GO" id="GO:0005777">
    <property type="term" value="C:peroxisome"/>
    <property type="evidence" value="ECO:0007669"/>
    <property type="project" value="TreeGrafter"/>
</dbReference>
<dbReference type="PANTHER" id="PTHR42943:SF2">
    <property type="entry name" value="GLUTATHIONE S-TRANSFERASE KAPPA 1"/>
    <property type="match status" value="1"/>
</dbReference>
<dbReference type="GO" id="GO:0016853">
    <property type="term" value="F:isomerase activity"/>
    <property type="evidence" value="ECO:0007669"/>
    <property type="project" value="UniProtKB-KW"/>
</dbReference>
<evidence type="ECO:0000256" key="5">
    <source>
        <dbReference type="PIRSR" id="PIRSR006386-1"/>
    </source>
</evidence>
<dbReference type="PIRSF" id="PIRSF006386">
    <property type="entry name" value="HCCAis_GSTk"/>
    <property type="match status" value="1"/>
</dbReference>
<dbReference type="Pfam" id="PF01323">
    <property type="entry name" value="DSBA"/>
    <property type="match status" value="1"/>
</dbReference>
<dbReference type="GO" id="GO:0004602">
    <property type="term" value="F:glutathione peroxidase activity"/>
    <property type="evidence" value="ECO:0007669"/>
    <property type="project" value="TreeGrafter"/>
</dbReference>
<evidence type="ECO:0000259" key="6">
    <source>
        <dbReference type="Pfam" id="PF01323"/>
    </source>
</evidence>
<feature type="domain" description="DSBA-like thioredoxin" evidence="6">
    <location>
        <begin position="6"/>
        <end position="203"/>
    </location>
</feature>
<evidence type="ECO:0000313" key="7">
    <source>
        <dbReference type="EMBL" id="KAH9844401.1"/>
    </source>
</evidence>
<dbReference type="PANTHER" id="PTHR42943">
    <property type="entry name" value="GLUTATHIONE S-TRANSFERASE KAPPA"/>
    <property type="match status" value="1"/>
</dbReference>
<name>A0A9W7W698_9PEZI</name>
<dbReference type="FunFam" id="3.40.30.10:FF:000096">
    <property type="entry name" value="Glutathione S-transferase kappa"/>
    <property type="match status" value="1"/>
</dbReference>
<dbReference type="OrthoDB" id="4664297at2759"/>
<dbReference type="InterPro" id="IPR051924">
    <property type="entry name" value="GST_Kappa/NadH"/>
</dbReference>
<dbReference type="InterPro" id="IPR036249">
    <property type="entry name" value="Thioredoxin-like_sf"/>
</dbReference>
<reference evidence="7 8" key="1">
    <citation type="journal article" date="2018" name="IMA Fungus">
        <title>IMA Genome-F 10: Nine draft genome sequences of Claviceps purpurea s.lat., including C. arundinis, C. humidiphila, and C. cf. spartinae, pseudomolecules for the pitch canker pathogen Fusarium circinatum, draft genome of Davidsoniella eucalypti, Grosmannia galeiformis, Quambalaria eucalypti, and Teratosphaeria destructans.</title>
        <authorList>
            <person name="Wingfield B.D."/>
            <person name="Liu M."/>
            <person name="Nguyen H.D."/>
            <person name="Lane F.A."/>
            <person name="Morgan S.W."/>
            <person name="De Vos L."/>
            <person name="Wilken P.M."/>
            <person name="Duong T.A."/>
            <person name="Aylward J."/>
            <person name="Coetzee M.P."/>
            <person name="Dadej K."/>
            <person name="De Beer Z.W."/>
            <person name="Findlay W."/>
            <person name="Havenga M."/>
            <person name="Kolarik M."/>
            <person name="Menzies J.G."/>
            <person name="Naidoo K."/>
            <person name="Pochopski O."/>
            <person name="Shoukouhi P."/>
            <person name="Santana Q.C."/>
            <person name="Seifert K.A."/>
            <person name="Soal N."/>
            <person name="Steenkamp E.T."/>
            <person name="Tatham C.T."/>
            <person name="van der Nest M.A."/>
            <person name="Wingfield M.J."/>
        </authorList>
    </citation>
    <scope>NUCLEOTIDE SEQUENCE [LARGE SCALE GENOMIC DNA]</scope>
    <source>
        <strain evidence="7">CMW44962</strain>
    </source>
</reference>
<evidence type="ECO:0000256" key="4">
    <source>
        <dbReference type="PIRNR" id="PIRNR006386"/>
    </source>
</evidence>
<evidence type="ECO:0000313" key="8">
    <source>
        <dbReference type="Proteomes" id="UP001138500"/>
    </source>
</evidence>
<dbReference type="InterPro" id="IPR014440">
    <property type="entry name" value="HCCAis_GSTk"/>
</dbReference>
<evidence type="ECO:0000256" key="3">
    <source>
        <dbReference type="ARBA" id="ARBA00047960"/>
    </source>
</evidence>
<dbReference type="GO" id="GO:0005739">
    <property type="term" value="C:mitochondrion"/>
    <property type="evidence" value="ECO:0007669"/>
    <property type="project" value="TreeGrafter"/>
</dbReference>